<feature type="compositionally biased region" description="Basic and acidic residues" evidence="2">
    <location>
        <begin position="379"/>
        <end position="395"/>
    </location>
</feature>
<dbReference type="InterPro" id="IPR013761">
    <property type="entry name" value="SAM/pointed_sf"/>
</dbReference>
<feature type="region of interest" description="Disordered" evidence="2">
    <location>
        <begin position="118"/>
        <end position="241"/>
    </location>
</feature>
<keyword evidence="5" id="KW-1185">Reference proteome</keyword>
<dbReference type="InterPro" id="IPR036860">
    <property type="entry name" value="SH2_dom_sf"/>
</dbReference>
<dbReference type="AlphaFoldDB" id="D6WAB5"/>
<feature type="compositionally biased region" description="Basic and acidic residues" evidence="2">
    <location>
        <begin position="194"/>
        <end position="219"/>
    </location>
</feature>
<sequence>MSNHKYLNFIQQFNQDDVIQMFKDNGYSELEEVLIKMNIKDGKELLNLTELDMIKWKLEVAVKRKLWSFVTKLKENPGNYLQLPQEKPKPPNLIRRQSIRHEKSNFVEKLEQVIYMNSPETQNKQKPLVPPKRPSVNKVAEENEFSSQETPQTENVCEQLPTPKFSETVILDDKTDSQQENKSKQLPIPPKKLVVHEKEFSDASKKTDFEKSPQKENKCKQLPTPPKKLPELKPPEKAFIEVEKESPVEEYVPMDIYDESGYLKPSTQFRQNSISQRPPLALPRESTTVDYINGPTNKSAVDEPPPLLPRAKENNRKKSEQTQIMSEPEEITYEAVEETTPQVTVPQKPSNYELLTNKLFGLFKTNKKNPNECNTNSLERSRKNSESSPKPERRLQNRPLPAVPKRAEEFTENTQIQTRKTVYIETKAPDQVPSRSKSENNLLSSEEEATYGNAEVEEPKPKPDSYEHFCLTGGLKIVPSPNNLPHGPLNPAELRDNSESEGDEGEEYGNYVFNINDEPFYRNTDRRGAKQLLQNLANGAFLIRPSRKYFLSLTLKHNGRYFNLGIEKGPNNKIRLNTENESMSPEFATLKDFVEYFSREQLTFQHQGRTVALLLKKILPPEVF</sequence>
<evidence type="ECO:0000256" key="1">
    <source>
        <dbReference type="PROSITE-ProRule" id="PRU00191"/>
    </source>
</evidence>
<dbReference type="SUPFAM" id="SSF55550">
    <property type="entry name" value="SH2 domain"/>
    <property type="match status" value="1"/>
</dbReference>
<feature type="region of interest" description="Disordered" evidence="2">
    <location>
        <begin position="479"/>
        <end position="505"/>
    </location>
</feature>
<dbReference type="CDD" id="cd00173">
    <property type="entry name" value="SH2"/>
    <property type="match status" value="1"/>
</dbReference>
<evidence type="ECO:0000259" key="3">
    <source>
        <dbReference type="PROSITE" id="PS50001"/>
    </source>
</evidence>
<feature type="region of interest" description="Disordered" evidence="2">
    <location>
        <begin position="364"/>
        <end position="463"/>
    </location>
</feature>
<reference evidence="4 5" key="2">
    <citation type="journal article" date="2010" name="Nucleic Acids Res.">
        <title>BeetleBase in 2010: revisions to provide comprehensive genomic information for Tribolium castaneum.</title>
        <authorList>
            <person name="Kim H.S."/>
            <person name="Murphy T."/>
            <person name="Xia J."/>
            <person name="Caragea D."/>
            <person name="Park Y."/>
            <person name="Beeman R.W."/>
            <person name="Lorenzen M.D."/>
            <person name="Butcher S."/>
            <person name="Manak J.R."/>
            <person name="Brown S.J."/>
        </authorList>
    </citation>
    <scope>GENOME REANNOTATION</scope>
    <source>
        <strain evidence="4 5">Georgia GA2</strain>
    </source>
</reference>
<feature type="domain" description="SH2" evidence="3">
    <location>
        <begin position="519"/>
        <end position="622"/>
    </location>
</feature>
<reference evidence="4 5" key="1">
    <citation type="journal article" date="2008" name="Nature">
        <title>The genome of the model beetle and pest Tribolium castaneum.</title>
        <authorList>
            <consortium name="Tribolium Genome Sequencing Consortium"/>
            <person name="Richards S."/>
            <person name="Gibbs R.A."/>
            <person name="Weinstock G.M."/>
            <person name="Brown S.J."/>
            <person name="Denell R."/>
            <person name="Beeman R.W."/>
            <person name="Gibbs R."/>
            <person name="Beeman R.W."/>
            <person name="Brown S.J."/>
            <person name="Bucher G."/>
            <person name="Friedrich M."/>
            <person name="Grimmelikhuijzen C.J."/>
            <person name="Klingler M."/>
            <person name="Lorenzen M."/>
            <person name="Richards S."/>
            <person name="Roth S."/>
            <person name="Schroder R."/>
            <person name="Tautz D."/>
            <person name="Zdobnov E.M."/>
            <person name="Muzny D."/>
            <person name="Gibbs R.A."/>
            <person name="Weinstock G.M."/>
            <person name="Attaway T."/>
            <person name="Bell S."/>
            <person name="Buhay C.J."/>
            <person name="Chandrabose M.N."/>
            <person name="Chavez D."/>
            <person name="Clerk-Blankenburg K.P."/>
            <person name="Cree A."/>
            <person name="Dao M."/>
            <person name="Davis C."/>
            <person name="Chacko J."/>
            <person name="Dinh H."/>
            <person name="Dugan-Rocha S."/>
            <person name="Fowler G."/>
            <person name="Garner T.T."/>
            <person name="Garnes J."/>
            <person name="Gnirke A."/>
            <person name="Hawes A."/>
            <person name="Hernandez J."/>
            <person name="Hines S."/>
            <person name="Holder M."/>
            <person name="Hume J."/>
            <person name="Jhangiani S.N."/>
            <person name="Joshi V."/>
            <person name="Khan Z.M."/>
            <person name="Jackson L."/>
            <person name="Kovar C."/>
            <person name="Kowis A."/>
            <person name="Lee S."/>
            <person name="Lewis L.R."/>
            <person name="Margolis J."/>
            <person name="Morgan M."/>
            <person name="Nazareth L.V."/>
            <person name="Nguyen N."/>
            <person name="Okwuonu G."/>
            <person name="Parker D."/>
            <person name="Richards S."/>
            <person name="Ruiz S.J."/>
            <person name="Santibanez J."/>
            <person name="Savard J."/>
            <person name="Scherer S.E."/>
            <person name="Schneider B."/>
            <person name="Sodergren E."/>
            <person name="Tautz D."/>
            <person name="Vattahil S."/>
            <person name="Villasana D."/>
            <person name="White C.S."/>
            <person name="Wright R."/>
            <person name="Park Y."/>
            <person name="Beeman R.W."/>
            <person name="Lord J."/>
            <person name="Oppert B."/>
            <person name="Lorenzen M."/>
            <person name="Brown S."/>
            <person name="Wang L."/>
            <person name="Savard J."/>
            <person name="Tautz D."/>
            <person name="Richards S."/>
            <person name="Weinstock G."/>
            <person name="Gibbs R.A."/>
            <person name="Liu Y."/>
            <person name="Worley K."/>
            <person name="Weinstock G."/>
            <person name="Elsik C.G."/>
            <person name="Reese J.T."/>
            <person name="Elhaik E."/>
            <person name="Landan G."/>
            <person name="Graur D."/>
            <person name="Arensburger P."/>
            <person name="Atkinson P."/>
            <person name="Beeman R.W."/>
            <person name="Beidler J."/>
            <person name="Brown S.J."/>
            <person name="Demuth J.P."/>
            <person name="Drury D.W."/>
            <person name="Du Y.Z."/>
            <person name="Fujiwara H."/>
            <person name="Lorenzen M."/>
            <person name="Maselli V."/>
            <person name="Osanai M."/>
            <person name="Park Y."/>
            <person name="Robertson H.M."/>
            <person name="Tu Z."/>
            <person name="Wang J.J."/>
            <person name="Wang S."/>
            <person name="Richards S."/>
            <person name="Song H."/>
            <person name="Zhang L."/>
            <person name="Sodergren E."/>
            <person name="Werner D."/>
            <person name="Stanke M."/>
            <person name="Morgenstern B."/>
            <person name="Solovyev V."/>
            <person name="Kosarev P."/>
            <person name="Brown G."/>
            <person name="Chen H.C."/>
            <person name="Ermolaeva O."/>
            <person name="Hlavina W."/>
            <person name="Kapustin Y."/>
            <person name="Kiryutin B."/>
            <person name="Kitts P."/>
            <person name="Maglott D."/>
            <person name="Pruitt K."/>
            <person name="Sapojnikov V."/>
            <person name="Souvorov A."/>
            <person name="Mackey A.J."/>
            <person name="Waterhouse R.M."/>
            <person name="Wyder S."/>
            <person name="Zdobnov E.M."/>
            <person name="Zdobnov E.M."/>
            <person name="Wyder S."/>
            <person name="Kriventseva E.V."/>
            <person name="Kadowaki T."/>
            <person name="Bork P."/>
            <person name="Aranda M."/>
            <person name="Bao R."/>
            <person name="Beermann A."/>
            <person name="Berns N."/>
            <person name="Bolognesi R."/>
            <person name="Bonneton F."/>
            <person name="Bopp D."/>
            <person name="Brown S.J."/>
            <person name="Bucher G."/>
            <person name="Butts T."/>
            <person name="Chaumot A."/>
            <person name="Denell R.E."/>
            <person name="Ferrier D.E."/>
            <person name="Friedrich M."/>
            <person name="Gordon C.M."/>
            <person name="Jindra M."/>
            <person name="Klingler M."/>
            <person name="Lan Q."/>
            <person name="Lattorff H.M."/>
            <person name="Laudet V."/>
            <person name="von Levetsow C."/>
            <person name="Liu Z."/>
            <person name="Lutz R."/>
            <person name="Lynch J.A."/>
            <person name="da Fonseca R.N."/>
            <person name="Posnien N."/>
            <person name="Reuter R."/>
            <person name="Roth S."/>
            <person name="Savard J."/>
            <person name="Schinko J.B."/>
            <person name="Schmitt C."/>
            <person name="Schoppmeier M."/>
            <person name="Schroder R."/>
            <person name="Shippy T.D."/>
            <person name="Simonnet F."/>
            <person name="Marques-Souza H."/>
            <person name="Tautz D."/>
            <person name="Tomoyasu Y."/>
            <person name="Trauner J."/>
            <person name="Van der Zee M."/>
            <person name="Vervoort M."/>
            <person name="Wittkopp N."/>
            <person name="Wimmer E.A."/>
            <person name="Yang X."/>
            <person name="Jones A.K."/>
            <person name="Sattelle D.B."/>
            <person name="Ebert P.R."/>
            <person name="Nelson D."/>
            <person name="Scott J.G."/>
            <person name="Beeman R.W."/>
            <person name="Muthukrishnan S."/>
            <person name="Kramer K.J."/>
            <person name="Arakane Y."/>
            <person name="Beeman R.W."/>
            <person name="Zhu Q."/>
            <person name="Hogenkamp D."/>
            <person name="Dixit R."/>
            <person name="Oppert B."/>
            <person name="Jiang H."/>
            <person name="Zou Z."/>
            <person name="Marshall J."/>
            <person name="Elpidina E."/>
            <person name="Vinokurov K."/>
            <person name="Oppert C."/>
            <person name="Zou Z."/>
            <person name="Evans J."/>
            <person name="Lu Z."/>
            <person name="Zhao P."/>
            <person name="Sumathipala N."/>
            <person name="Altincicek B."/>
            <person name="Vilcinskas A."/>
            <person name="Williams M."/>
            <person name="Hultmark D."/>
            <person name="Hetru C."/>
            <person name="Jiang H."/>
            <person name="Grimmelikhuijzen C.J."/>
            <person name="Hauser F."/>
            <person name="Cazzamali G."/>
            <person name="Williamson M."/>
            <person name="Park Y."/>
            <person name="Li B."/>
            <person name="Tanaka Y."/>
            <person name="Predel R."/>
            <person name="Neupert S."/>
            <person name="Schachtner J."/>
            <person name="Verleyen P."/>
            <person name="Raible F."/>
            <person name="Bork P."/>
            <person name="Friedrich M."/>
            <person name="Walden K.K."/>
            <person name="Robertson H.M."/>
            <person name="Angeli S."/>
            <person name="Foret S."/>
            <person name="Bucher G."/>
            <person name="Schuetz S."/>
            <person name="Maleszka R."/>
            <person name="Wimmer E.A."/>
            <person name="Beeman R.W."/>
            <person name="Lorenzen M."/>
            <person name="Tomoyasu Y."/>
            <person name="Miller S.C."/>
            <person name="Grossmann D."/>
            <person name="Bucher G."/>
        </authorList>
    </citation>
    <scope>NUCLEOTIDE SEQUENCE [LARGE SCALE GENOMIC DNA]</scope>
    <source>
        <strain evidence="4 5">Georgia GA2</strain>
    </source>
</reference>
<feature type="compositionally biased region" description="Basic and acidic residues" evidence="2">
    <location>
        <begin position="171"/>
        <end position="183"/>
    </location>
</feature>
<evidence type="ECO:0000313" key="5">
    <source>
        <dbReference type="Proteomes" id="UP000007266"/>
    </source>
</evidence>
<dbReference type="HOGENOM" id="CLU_461799_0_0_1"/>
<dbReference type="SMART" id="SM00252">
    <property type="entry name" value="SH2"/>
    <property type="match status" value="1"/>
</dbReference>
<dbReference type="OMA" id="LTRPLIW"/>
<feature type="compositionally biased region" description="Basic and acidic residues" evidence="2">
    <location>
        <begin position="228"/>
        <end position="241"/>
    </location>
</feature>
<dbReference type="Gene3D" id="3.30.505.10">
    <property type="entry name" value="SH2 domain"/>
    <property type="match status" value="1"/>
</dbReference>
<dbReference type="EMBL" id="KQ971312">
    <property type="protein sequence ID" value="EEZ98032.2"/>
    <property type="molecule type" value="Genomic_DNA"/>
</dbReference>
<feature type="compositionally biased region" description="Polar residues" evidence="2">
    <location>
        <begin position="145"/>
        <end position="156"/>
    </location>
</feature>
<dbReference type="InterPro" id="IPR000980">
    <property type="entry name" value="SH2"/>
</dbReference>
<dbReference type="KEGG" id="tca:103315218"/>
<dbReference type="PROSITE" id="PS50001">
    <property type="entry name" value="SH2"/>
    <property type="match status" value="1"/>
</dbReference>
<gene>
    <name evidence="4" type="primary">AUGUSTUS-3.0.2_00433</name>
    <name evidence="4" type="ORF">TcasGA2_TC000433</name>
</gene>
<evidence type="ECO:0000256" key="2">
    <source>
        <dbReference type="SAM" id="MobiDB-lite"/>
    </source>
</evidence>
<accession>D6WAB5</accession>
<proteinExistence type="predicted"/>
<organism evidence="4 5">
    <name type="scientific">Tribolium castaneum</name>
    <name type="common">Red flour beetle</name>
    <dbReference type="NCBI Taxonomy" id="7070"/>
    <lineage>
        <taxon>Eukaryota</taxon>
        <taxon>Metazoa</taxon>
        <taxon>Ecdysozoa</taxon>
        <taxon>Arthropoda</taxon>
        <taxon>Hexapoda</taxon>
        <taxon>Insecta</taxon>
        <taxon>Pterygota</taxon>
        <taxon>Neoptera</taxon>
        <taxon>Endopterygota</taxon>
        <taxon>Coleoptera</taxon>
        <taxon>Polyphaga</taxon>
        <taxon>Cucujiformia</taxon>
        <taxon>Tenebrionidae</taxon>
        <taxon>Tenebrionidae incertae sedis</taxon>
        <taxon>Tribolium</taxon>
    </lineage>
</organism>
<feature type="compositionally biased region" description="Polar residues" evidence="2">
    <location>
        <begin position="285"/>
        <end position="299"/>
    </location>
</feature>
<keyword evidence="1" id="KW-0727">SH2 domain</keyword>
<protein>
    <recommendedName>
        <fullName evidence="3">SH2 domain-containing protein</fullName>
    </recommendedName>
</protein>
<name>D6WAB5_TRICA</name>
<dbReference type="Gene3D" id="1.10.150.50">
    <property type="entry name" value="Transcription Factor, Ets-1"/>
    <property type="match status" value="1"/>
</dbReference>
<dbReference type="Proteomes" id="UP000007266">
    <property type="component" value="Linkage group 2"/>
</dbReference>
<evidence type="ECO:0000313" key="4">
    <source>
        <dbReference type="EMBL" id="EEZ98032.2"/>
    </source>
</evidence>
<feature type="region of interest" description="Disordered" evidence="2">
    <location>
        <begin position="268"/>
        <end position="328"/>
    </location>
</feature>
<feature type="compositionally biased region" description="Basic and acidic residues" evidence="2">
    <location>
        <begin position="310"/>
        <end position="320"/>
    </location>
</feature>
<dbReference type="OrthoDB" id="10044490at2759"/>
<dbReference type="Pfam" id="PF00017">
    <property type="entry name" value="SH2"/>
    <property type="match status" value="1"/>
</dbReference>